<protein>
    <submittedName>
        <fullName evidence="1">Uncharacterized protein</fullName>
    </submittedName>
</protein>
<dbReference type="AlphaFoldDB" id="L7FJB8"/>
<dbReference type="EMBL" id="AEJB01000009">
    <property type="protein sequence ID" value="ELP71269.1"/>
    <property type="molecule type" value="Genomic_DNA"/>
</dbReference>
<dbReference type="Proteomes" id="UP000010931">
    <property type="component" value="Unassembled WGS sequence"/>
</dbReference>
<dbReference type="PATRIC" id="fig|698760.3.peg.105"/>
<name>L7FJB8_STRT8</name>
<reference evidence="1 2" key="1">
    <citation type="journal article" date="2011" name="Plasmid">
        <title>Streptomyces turgidiscabies Car8 contains a modular pathogenicity island that shares virulence genes with other actinobacterial plant pathogens.</title>
        <authorList>
            <person name="Huguet-Tapia J.C."/>
            <person name="Badger J.H."/>
            <person name="Loria R."/>
            <person name="Pettis G.S."/>
        </authorList>
    </citation>
    <scope>NUCLEOTIDE SEQUENCE [LARGE SCALE GENOMIC DNA]</scope>
    <source>
        <strain evidence="1 2">Car8</strain>
    </source>
</reference>
<proteinExistence type="predicted"/>
<organism evidence="1 2">
    <name type="scientific">Streptomyces turgidiscabies (strain Car8)</name>
    <dbReference type="NCBI Taxonomy" id="698760"/>
    <lineage>
        <taxon>Bacteria</taxon>
        <taxon>Bacillati</taxon>
        <taxon>Actinomycetota</taxon>
        <taxon>Actinomycetes</taxon>
        <taxon>Kitasatosporales</taxon>
        <taxon>Streptomycetaceae</taxon>
        <taxon>Streptomyces</taxon>
    </lineage>
</organism>
<accession>L7FJB8</accession>
<keyword evidence="2" id="KW-1185">Reference proteome</keyword>
<evidence type="ECO:0000313" key="2">
    <source>
        <dbReference type="Proteomes" id="UP000010931"/>
    </source>
</evidence>
<comment type="caution">
    <text evidence="1">The sequence shown here is derived from an EMBL/GenBank/DDBJ whole genome shotgun (WGS) entry which is preliminary data.</text>
</comment>
<evidence type="ECO:0000313" key="1">
    <source>
        <dbReference type="EMBL" id="ELP71269.1"/>
    </source>
</evidence>
<gene>
    <name evidence="1" type="ORF">STRTUCAR8_09847</name>
</gene>
<sequence length="41" mass="4995">MEMNRWRLTREQWIEKRRDDIELVAVEDCLPVLGIQPSPRD</sequence>